<dbReference type="Proteomes" id="UP000823775">
    <property type="component" value="Unassembled WGS sequence"/>
</dbReference>
<organism evidence="1 2">
    <name type="scientific">Datura stramonium</name>
    <name type="common">Jimsonweed</name>
    <name type="synonym">Common thornapple</name>
    <dbReference type="NCBI Taxonomy" id="4076"/>
    <lineage>
        <taxon>Eukaryota</taxon>
        <taxon>Viridiplantae</taxon>
        <taxon>Streptophyta</taxon>
        <taxon>Embryophyta</taxon>
        <taxon>Tracheophyta</taxon>
        <taxon>Spermatophyta</taxon>
        <taxon>Magnoliopsida</taxon>
        <taxon>eudicotyledons</taxon>
        <taxon>Gunneridae</taxon>
        <taxon>Pentapetalae</taxon>
        <taxon>asterids</taxon>
        <taxon>lamiids</taxon>
        <taxon>Solanales</taxon>
        <taxon>Solanaceae</taxon>
        <taxon>Solanoideae</taxon>
        <taxon>Datureae</taxon>
        <taxon>Datura</taxon>
    </lineage>
</organism>
<proteinExistence type="predicted"/>
<accession>A0ABS8WMZ3</accession>
<protein>
    <submittedName>
        <fullName evidence="1">Uncharacterized protein</fullName>
    </submittedName>
</protein>
<reference evidence="1 2" key="1">
    <citation type="journal article" date="2021" name="BMC Genomics">
        <title>Datura genome reveals duplications of psychoactive alkaloid biosynthetic genes and high mutation rate following tissue culture.</title>
        <authorList>
            <person name="Rajewski A."/>
            <person name="Carter-House D."/>
            <person name="Stajich J."/>
            <person name="Litt A."/>
        </authorList>
    </citation>
    <scope>NUCLEOTIDE SEQUENCE [LARGE SCALE GENOMIC DNA]</scope>
    <source>
        <strain evidence="1">AR-01</strain>
    </source>
</reference>
<comment type="caution">
    <text evidence="1">The sequence shown here is derived from an EMBL/GenBank/DDBJ whole genome shotgun (WGS) entry which is preliminary data.</text>
</comment>
<evidence type="ECO:0000313" key="2">
    <source>
        <dbReference type="Proteomes" id="UP000823775"/>
    </source>
</evidence>
<sequence>MRWTGRSQYRCANRHLRYMKAECWKHECSCAVEPGGRRLKLCARSFTSSVALGGQVATNHRISAPLAMPSTVRLSNNEAGHEFKSTKSSGDSTWNIRFQPAVGFRPCLEYALHRWFVDQNQRLTVLSVDYCLHQVTTSHRRASGGHDYHPGLAYDCSLVLPDFFND</sequence>
<feature type="non-terminal residue" evidence="1">
    <location>
        <position position="166"/>
    </location>
</feature>
<dbReference type="EMBL" id="JACEIK010007950">
    <property type="protein sequence ID" value="MCE3050853.1"/>
    <property type="molecule type" value="Genomic_DNA"/>
</dbReference>
<name>A0ABS8WMZ3_DATST</name>
<gene>
    <name evidence="1" type="ORF">HAX54_048308</name>
</gene>
<evidence type="ECO:0000313" key="1">
    <source>
        <dbReference type="EMBL" id="MCE3050853.1"/>
    </source>
</evidence>
<keyword evidence="2" id="KW-1185">Reference proteome</keyword>